<dbReference type="EMBL" id="AP024233">
    <property type="protein sequence ID" value="BCO09104.1"/>
    <property type="molecule type" value="Genomic_DNA"/>
</dbReference>
<keyword evidence="1" id="KW-0677">Repeat</keyword>
<evidence type="ECO:0000259" key="4">
    <source>
        <dbReference type="PROSITE" id="PS51664"/>
    </source>
</evidence>
<proteinExistence type="predicted"/>
<dbReference type="Pfam" id="PF02624">
    <property type="entry name" value="YcaO"/>
    <property type="match status" value="1"/>
</dbReference>
<feature type="repeat" description="TPR" evidence="3">
    <location>
        <begin position="534"/>
        <end position="567"/>
    </location>
</feature>
<dbReference type="AlphaFoldDB" id="A0A915U0D7"/>
<dbReference type="Pfam" id="PF07719">
    <property type="entry name" value="TPR_2"/>
    <property type="match status" value="1"/>
</dbReference>
<dbReference type="NCBIfam" id="TIGR00702">
    <property type="entry name" value="YcaO-type kinase domain"/>
    <property type="match status" value="1"/>
</dbReference>
<dbReference type="Pfam" id="PF13181">
    <property type="entry name" value="TPR_8"/>
    <property type="match status" value="1"/>
</dbReference>
<dbReference type="Gene3D" id="3.30.160.660">
    <property type="match status" value="1"/>
</dbReference>
<dbReference type="Proteomes" id="UP001063350">
    <property type="component" value="Chromosome"/>
</dbReference>
<sequence>MRKQPIRISSCQKVYTYDQDKACTPEETVARFHERLKATGLDILKEVRRIDTGRLDIPVYFSVCGEDALKTIGTKKQMGKGSTPEQSRASACMELGERFSFFSFLKNPDNFVVGDYRAMREAGYPVLDVDVLLRSVHDTKNDSGLLEQLLEGLPMRWTWATSLTRETEVLVPFSWFYAINEFNGPSAGNTYEEAILQGISEIVERHVCAVVTRERIRTPGIDPESVTDPVARRLIERFQRCGIELYLNDFSLDTGMPTVAALAWDPSTFPEKSEIVYTAGTTPDPTKALIRALTEVAQLAGDFNTEANYVASGLPKPLSLDEVDYVVRPERMIRLDEMVDISAPDMRQEIDNSLRALERIGMEVLVVNTIHDKLQIPAIYTIVPGAHFRERAAGGDAALFAAKLAAELLEPAALEEKLSAMQQMLPEAYYLEFYRGRNLYDQGMVEEALGCFDRALERNPEEEDLPYIYSYKGCCLRDLGRWSEAVEVLELGRRLDDERPDIHNILGVCHFKQDNHEQAAFHFSRAVELNPVSAIDYANLAINLERLGRHDEAIHNYQIALSMDPDIEFAQAGLARLLEKEVEA</sequence>
<organism evidence="5 6">
    <name type="scientific">Desulfolithobacter dissulfuricans</name>
    <dbReference type="NCBI Taxonomy" id="2795293"/>
    <lineage>
        <taxon>Bacteria</taxon>
        <taxon>Pseudomonadati</taxon>
        <taxon>Thermodesulfobacteriota</taxon>
        <taxon>Desulfobulbia</taxon>
        <taxon>Desulfobulbales</taxon>
        <taxon>Desulfobulbaceae</taxon>
        <taxon>Desulfolithobacter</taxon>
    </lineage>
</organism>
<dbReference type="SUPFAM" id="SSF48452">
    <property type="entry name" value="TPR-like"/>
    <property type="match status" value="1"/>
</dbReference>
<dbReference type="InterPro" id="IPR019734">
    <property type="entry name" value="TPR_rpt"/>
</dbReference>
<evidence type="ECO:0000256" key="2">
    <source>
        <dbReference type="ARBA" id="ARBA00022803"/>
    </source>
</evidence>
<evidence type="ECO:0000313" key="5">
    <source>
        <dbReference type="EMBL" id="BCO09104.1"/>
    </source>
</evidence>
<dbReference type="InterPro" id="IPR011990">
    <property type="entry name" value="TPR-like_helical_dom_sf"/>
</dbReference>
<gene>
    <name evidence="5" type="ORF">GF1_14800</name>
</gene>
<evidence type="ECO:0000256" key="1">
    <source>
        <dbReference type="ARBA" id="ARBA00022737"/>
    </source>
</evidence>
<reference evidence="5" key="1">
    <citation type="submission" date="2020-12" db="EMBL/GenBank/DDBJ databases">
        <title>Desulfobium dissulfuricans gen. nov., sp. nov., a novel mesophilic, sulfate-reducing bacterium isolated from a deep-sea hydrothermal vent.</title>
        <authorList>
            <person name="Hashimoto Y."/>
            <person name="Tame A."/>
            <person name="Sawayama S."/>
            <person name="Miyazaki J."/>
            <person name="Takai K."/>
            <person name="Nakagawa S."/>
        </authorList>
    </citation>
    <scope>NUCLEOTIDE SEQUENCE</scope>
    <source>
        <strain evidence="5">GF1</strain>
    </source>
</reference>
<evidence type="ECO:0000313" key="6">
    <source>
        <dbReference type="Proteomes" id="UP001063350"/>
    </source>
</evidence>
<dbReference type="PANTHER" id="PTHR37809:SF1">
    <property type="entry name" value="RIBOSOMAL PROTEIN S12 METHYLTHIOTRANSFERASE ACCESSORY FACTOR YCAO"/>
    <property type="match status" value="1"/>
</dbReference>
<dbReference type="InterPro" id="IPR013105">
    <property type="entry name" value="TPR_2"/>
</dbReference>
<dbReference type="PROSITE" id="PS51664">
    <property type="entry name" value="YCAO"/>
    <property type="match status" value="1"/>
</dbReference>
<dbReference type="Gene3D" id="1.25.40.10">
    <property type="entry name" value="Tetratricopeptide repeat domain"/>
    <property type="match status" value="1"/>
</dbReference>
<keyword evidence="2 3" id="KW-0802">TPR repeat</keyword>
<feature type="repeat" description="TPR" evidence="3">
    <location>
        <begin position="429"/>
        <end position="462"/>
    </location>
</feature>
<feature type="domain" description="YcaO" evidence="4">
    <location>
        <begin position="79"/>
        <end position="432"/>
    </location>
</feature>
<protein>
    <recommendedName>
        <fullName evidence="4">YcaO domain-containing protein</fullName>
    </recommendedName>
</protein>
<name>A0A915U0D7_9BACT</name>
<evidence type="ECO:0000256" key="3">
    <source>
        <dbReference type="PROSITE-ProRule" id="PRU00339"/>
    </source>
</evidence>
<dbReference type="PROSITE" id="PS50005">
    <property type="entry name" value="TPR"/>
    <property type="match status" value="3"/>
</dbReference>
<dbReference type="SMART" id="SM00028">
    <property type="entry name" value="TPR"/>
    <property type="match status" value="4"/>
</dbReference>
<dbReference type="PANTHER" id="PTHR37809">
    <property type="entry name" value="RIBOSOMAL PROTEIN S12 METHYLTHIOTRANSFERASE ACCESSORY FACTOR YCAO"/>
    <property type="match status" value="1"/>
</dbReference>
<dbReference type="RefSeq" id="WP_267928974.1">
    <property type="nucleotide sequence ID" value="NZ_AP024233.1"/>
</dbReference>
<feature type="repeat" description="TPR" evidence="3">
    <location>
        <begin position="500"/>
        <end position="533"/>
    </location>
</feature>
<keyword evidence="6" id="KW-1185">Reference proteome</keyword>
<accession>A0A915U0D7</accession>
<dbReference type="Pfam" id="PF00515">
    <property type="entry name" value="TPR_1"/>
    <property type="match status" value="1"/>
</dbReference>
<dbReference type="KEGG" id="ddu:GF1_14800"/>
<dbReference type="InterPro" id="IPR003776">
    <property type="entry name" value="YcaO-like_dom"/>
</dbReference>